<gene>
    <name evidence="1" type="ORF">BD410DRAFT_790300</name>
</gene>
<organism evidence="1 2">
    <name type="scientific">Rickenella mellea</name>
    <dbReference type="NCBI Taxonomy" id="50990"/>
    <lineage>
        <taxon>Eukaryota</taxon>
        <taxon>Fungi</taxon>
        <taxon>Dikarya</taxon>
        <taxon>Basidiomycota</taxon>
        <taxon>Agaricomycotina</taxon>
        <taxon>Agaricomycetes</taxon>
        <taxon>Hymenochaetales</taxon>
        <taxon>Rickenellaceae</taxon>
        <taxon>Rickenella</taxon>
    </lineage>
</organism>
<evidence type="ECO:0000313" key="2">
    <source>
        <dbReference type="Proteomes" id="UP000294933"/>
    </source>
</evidence>
<sequence>MYTPAHSLSIRSSQQSRNVFVWCTVSHKIAIGCSRSPLKVSTMYRWIHIAYRTFYPGRATTAFTLFPVVVEPSGPITYAVQQNGPPLPRQSQEMVLPGDYGIYNTDGSTPNFYYRFTRRLSLSKLQRGMERASAALAAKTVLTPVLHDKALQRDGRCVLTGSIDYDALTTTWILPPSLGYLLSDEQFLQNRYQRSPESCDMSHLIAPTNVLSIHKSVAVLFRRNAIGVDVDDDYRIVVFHEPKKSGCPPINSNLTLFDGPDRPSDQFLRVHFAYCLAAHAFGGDLTEDFKDGEVENFMLAFDKMSPDDPLRQSFLGKRVEQFYVRQTLKTYVIFFMHRYNML</sequence>
<dbReference type="VEuPathDB" id="FungiDB:BD410DRAFT_790300"/>
<proteinExistence type="predicted"/>
<evidence type="ECO:0000313" key="1">
    <source>
        <dbReference type="EMBL" id="TDL20948.1"/>
    </source>
</evidence>
<dbReference type="EMBL" id="ML170184">
    <property type="protein sequence ID" value="TDL20948.1"/>
    <property type="molecule type" value="Genomic_DNA"/>
</dbReference>
<protein>
    <recommendedName>
        <fullName evidence="3">HNH nuclease domain-containing protein</fullName>
    </recommendedName>
</protein>
<accession>A0A4Y7Q141</accession>
<keyword evidence="2" id="KW-1185">Reference proteome</keyword>
<dbReference type="OrthoDB" id="3263651at2759"/>
<evidence type="ECO:0008006" key="3">
    <source>
        <dbReference type="Google" id="ProtNLM"/>
    </source>
</evidence>
<dbReference type="AlphaFoldDB" id="A0A4Y7Q141"/>
<name>A0A4Y7Q141_9AGAM</name>
<dbReference type="Proteomes" id="UP000294933">
    <property type="component" value="Unassembled WGS sequence"/>
</dbReference>
<reference evidence="1 2" key="1">
    <citation type="submission" date="2018-06" db="EMBL/GenBank/DDBJ databases">
        <title>A transcriptomic atlas of mushroom development highlights an independent origin of complex multicellularity.</title>
        <authorList>
            <consortium name="DOE Joint Genome Institute"/>
            <person name="Krizsan K."/>
            <person name="Almasi E."/>
            <person name="Merenyi Z."/>
            <person name="Sahu N."/>
            <person name="Viragh M."/>
            <person name="Koszo T."/>
            <person name="Mondo S."/>
            <person name="Kiss B."/>
            <person name="Balint B."/>
            <person name="Kues U."/>
            <person name="Barry K."/>
            <person name="Hegedus J.C."/>
            <person name="Henrissat B."/>
            <person name="Johnson J."/>
            <person name="Lipzen A."/>
            <person name="Ohm R."/>
            <person name="Nagy I."/>
            <person name="Pangilinan J."/>
            <person name="Yan J."/>
            <person name="Xiong Y."/>
            <person name="Grigoriev I.V."/>
            <person name="Hibbett D.S."/>
            <person name="Nagy L.G."/>
        </authorList>
    </citation>
    <scope>NUCLEOTIDE SEQUENCE [LARGE SCALE GENOMIC DNA]</scope>
    <source>
        <strain evidence="1 2">SZMC22713</strain>
    </source>
</reference>